<sequence>MTHHRRAFGRLVNCYFLFFFLALPFLIESAKYPTNLHQSIERKGRELGRAAIVFSSSFSFFSLTSFSRHDDHDESTYSLSFERLEFFFSVVDHIGRVPKGLEFRRFSSPYWVADQSGAVLGEET</sequence>
<evidence type="ECO:0000313" key="2">
    <source>
        <dbReference type="EMBL" id="KAH7036727.1"/>
    </source>
</evidence>
<accession>A0ABQ8FZ05</accession>
<feature type="transmembrane region" description="Helical" evidence="1">
    <location>
        <begin position="7"/>
        <end position="27"/>
    </location>
</feature>
<proteinExistence type="predicted"/>
<organism evidence="2 3">
    <name type="scientific">Macrophomina phaseolina</name>
    <dbReference type="NCBI Taxonomy" id="35725"/>
    <lineage>
        <taxon>Eukaryota</taxon>
        <taxon>Fungi</taxon>
        <taxon>Dikarya</taxon>
        <taxon>Ascomycota</taxon>
        <taxon>Pezizomycotina</taxon>
        <taxon>Dothideomycetes</taxon>
        <taxon>Dothideomycetes incertae sedis</taxon>
        <taxon>Botryosphaeriales</taxon>
        <taxon>Botryosphaeriaceae</taxon>
        <taxon>Macrophomina</taxon>
    </lineage>
</organism>
<gene>
    <name evidence="2" type="ORF">B0J12DRAFT_260230</name>
</gene>
<evidence type="ECO:0000313" key="3">
    <source>
        <dbReference type="Proteomes" id="UP000774617"/>
    </source>
</evidence>
<name>A0ABQ8FZ05_9PEZI</name>
<evidence type="ECO:0000256" key="1">
    <source>
        <dbReference type="SAM" id="Phobius"/>
    </source>
</evidence>
<reference evidence="2 3" key="1">
    <citation type="journal article" date="2021" name="Nat. Commun.">
        <title>Genetic determinants of endophytism in the Arabidopsis root mycobiome.</title>
        <authorList>
            <person name="Mesny F."/>
            <person name="Miyauchi S."/>
            <person name="Thiergart T."/>
            <person name="Pickel B."/>
            <person name="Atanasova L."/>
            <person name="Karlsson M."/>
            <person name="Huettel B."/>
            <person name="Barry K.W."/>
            <person name="Haridas S."/>
            <person name="Chen C."/>
            <person name="Bauer D."/>
            <person name="Andreopoulos W."/>
            <person name="Pangilinan J."/>
            <person name="LaButti K."/>
            <person name="Riley R."/>
            <person name="Lipzen A."/>
            <person name="Clum A."/>
            <person name="Drula E."/>
            <person name="Henrissat B."/>
            <person name="Kohler A."/>
            <person name="Grigoriev I.V."/>
            <person name="Martin F.M."/>
            <person name="Hacquard S."/>
        </authorList>
    </citation>
    <scope>NUCLEOTIDE SEQUENCE [LARGE SCALE GENOMIC DNA]</scope>
    <source>
        <strain evidence="2 3">MPI-SDFR-AT-0080</strain>
    </source>
</reference>
<dbReference type="EMBL" id="JAGTJR010000034">
    <property type="protein sequence ID" value="KAH7036727.1"/>
    <property type="molecule type" value="Genomic_DNA"/>
</dbReference>
<dbReference type="Proteomes" id="UP000774617">
    <property type="component" value="Unassembled WGS sequence"/>
</dbReference>
<protein>
    <submittedName>
        <fullName evidence="2">Uncharacterized protein</fullName>
    </submittedName>
</protein>
<keyword evidence="1" id="KW-1133">Transmembrane helix</keyword>
<keyword evidence="3" id="KW-1185">Reference proteome</keyword>
<keyword evidence="1" id="KW-0472">Membrane</keyword>
<comment type="caution">
    <text evidence="2">The sequence shown here is derived from an EMBL/GenBank/DDBJ whole genome shotgun (WGS) entry which is preliminary data.</text>
</comment>
<keyword evidence="1" id="KW-0812">Transmembrane</keyword>